<sequence length="1031" mass="115086">MQRKRTEPHGQHPTLSLISWLACTARSNNVQARLQGGDDCISAQLALLATLHKCEIFGRNGPITRGAYAWTRVREILSGLGRGAGVAKICFCDRDATEPRLIISSPSMNEEMGEMESDNIQNVLEGLRAAWEDAEDEQARESLIQKWMKTLEDYCKDRYDYADANDVFGDFIEARLADLLEAFNPATADHVGPLDAFLRSMDDESNIRVCFENALMSQKKFLRSAQMETSPLKSENLKLNRAKWVSVAMRLINHHSQCIVPLVTSDGEGSATRNLWKDDETALHVAVTQSCPEAVEALLSAVRAQHQDHSRGERAMLSQKSSGQTALAIAVDQLDLETVRLLIRATKAFLNISWARGGFPLHDLVLSVANPAKKHSDQALNESCLILAEIIEADTKTSLTSRCGVISTTPWDEKVENLPPYTLASRAEKGLKGFKRRAATQNSQSLGSLDRRILLLKQLRVDMKTYIARELDGSSYDQATAGDLSLQNKITYLDLSDFDSMASGAQENDLERFVNNFKPRANCFEFSDMLSYVRLPDMSAGDPEKTSQAIIALFKNLAELFNVAKIVRLEAKDNPAHPMEDSEIARIVEKFNIEELDWGKYNIDLDPLRALAEDGRISSLRKLKLYSTGHWGVLHHWLSEEGIFAFERLKEILISVVDPYETADLPTVNTRPKLTEILRARMKQKLETVRSDMVGKLKIEVEPGHPHKPRTRDIYVPESVSNQFFKAFSNAQSQALGDLDPGDDEKLGLLRSKVAIIDNGVDMGQKRIAANVRRGRSFVSLHENGWYLPWFTSVHVHGTQMASLVVRVDPNCDLFVYRINSLPGGSIDVRNAVEAIEAAIEDQVDVINLSWSFNKNSEALKDVLDKVTDSKQHRALVFCAKSDELYADDVFPADYLSTISVAAATSRGRIGTEGSKRPDLLILGENMPAYGPDYLNKKEKESNISGSSVATALASGMASLMLMLAKQDVVLKENWELFKTKEVMLKLFERFKTDKASPVTYVNPAMVFGEPQDRLIVEMRSVITTFSRAGY</sequence>
<keyword evidence="1" id="KW-0378">Hydrolase</keyword>
<dbReference type="PROSITE" id="PS51892">
    <property type="entry name" value="SUBTILASE"/>
    <property type="match status" value="1"/>
</dbReference>
<comment type="similarity">
    <text evidence="1">Belongs to the peptidase S8 family.</text>
</comment>
<proteinExistence type="inferred from homology"/>
<evidence type="ECO:0000256" key="1">
    <source>
        <dbReference type="PROSITE-ProRule" id="PRU01240"/>
    </source>
</evidence>
<reference evidence="3" key="1">
    <citation type="submission" date="2023-06" db="EMBL/GenBank/DDBJ databases">
        <title>Genome-scale phylogeny and comparative genomics of the fungal order Sordariales.</title>
        <authorList>
            <consortium name="Lawrence Berkeley National Laboratory"/>
            <person name="Hensen N."/>
            <person name="Bonometti L."/>
            <person name="Westerberg I."/>
            <person name="Brannstrom I.O."/>
            <person name="Guillou S."/>
            <person name="Cros-Aarteil S."/>
            <person name="Calhoun S."/>
            <person name="Haridas S."/>
            <person name="Kuo A."/>
            <person name="Mondo S."/>
            <person name="Pangilinan J."/>
            <person name="Riley R."/>
            <person name="LaButti K."/>
            <person name="Andreopoulos B."/>
            <person name="Lipzen A."/>
            <person name="Chen C."/>
            <person name="Yanf M."/>
            <person name="Daum C."/>
            <person name="Ng V."/>
            <person name="Clum A."/>
            <person name="Steindorff A."/>
            <person name="Ohm R."/>
            <person name="Martin F."/>
            <person name="Silar P."/>
            <person name="Natvig D."/>
            <person name="Lalanne C."/>
            <person name="Gautier V."/>
            <person name="Ament-velasquez S.L."/>
            <person name="Kruys A."/>
            <person name="Hutchinson M.I."/>
            <person name="Powell A.J."/>
            <person name="Barry K."/>
            <person name="Miller A.N."/>
            <person name="Grigoriev I.V."/>
            <person name="Debuchy R."/>
            <person name="Gladieux P."/>
            <person name="Thoren M.H."/>
            <person name="Johannesson H."/>
        </authorList>
    </citation>
    <scope>NUCLEOTIDE SEQUENCE</scope>
    <source>
        <strain evidence="3">SMH2392-1A</strain>
    </source>
</reference>
<evidence type="ECO:0000259" key="2">
    <source>
        <dbReference type="Pfam" id="PF00082"/>
    </source>
</evidence>
<dbReference type="GeneID" id="85317287"/>
<gene>
    <name evidence="3" type="ORF">B0T26DRAFT_257274</name>
</gene>
<evidence type="ECO:0000313" key="3">
    <source>
        <dbReference type="EMBL" id="KAK0723274.1"/>
    </source>
</evidence>
<name>A0AA40E0C9_9PEZI</name>
<dbReference type="InterPro" id="IPR000209">
    <property type="entry name" value="Peptidase_S8/S53_dom"/>
</dbReference>
<dbReference type="Gene3D" id="3.40.50.200">
    <property type="entry name" value="Peptidase S8/S53 domain"/>
    <property type="match status" value="1"/>
</dbReference>
<dbReference type="InterPro" id="IPR036852">
    <property type="entry name" value="Peptidase_S8/S53_dom_sf"/>
</dbReference>
<dbReference type="PROSITE" id="PS51257">
    <property type="entry name" value="PROKAR_LIPOPROTEIN"/>
    <property type="match status" value="1"/>
</dbReference>
<dbReference type="GO" id="GO:0004252">
    <property type="term" value="F:serine-type endopeptidase activity"/>
    <property type="evidence" value="ECO:0007669"/>
    <property type="project" value="UniProtKB-UniRule"/>
</dbReference>
<dbReference type="Pfam" id="PF12796">
    <property type="entry name" value="Ank_2"/>
    <property type="match status" value="1"/>
</dbReference>
<dbReference type="EMBL" id="JAUIRO010000003">
    <property type="protein sequence ID" value="KAK0723274.1"/>
    <property type="molecule type" value="Genomic_DNA"/>
</dbReference>
<evidence type="ECO:0000313" key="4">
    <source>
        <dbReference type="Proteomes" id="UP001172101"/>
    </source>
</evidence>
<dbReference type="GO" id="GO:0006508">
    <property type="term" value="P:proteolysis"/>
    <property type="evidence" value="ECO:0007669"/>
    <property type="project" value="UniProtKB-KW"/>
</dbReference>
<comment type="caution">
    <text evidence="3">The sequence shown here is derived from an EMBL/GenBank/DDBJ whole genome shotgun (WGS) entry which is preliminary data.</text>
</comment>
<dbReference type="SUPFAM" id="SSF48403">
    <property type="entry name" value="Ankyrin repeat"/>
    <property type="match status" value="1"/>
</dbReference>
<dbReference type="RefSeq" id="XP_060299198.1">
    <property type="nucleotide sequence ID" value="XM_060434017.1"/>
</dbReference>
<protein>
    <recommendedName>
        <fullName evidence="2">Peptidase S8/S53 domain-containing protein</fullName>
    </recommendedName>
</protein>
<feature type="domain" description="Peptidase S8/S53" evidence="2">
    <location>
        <begin position="753"/>
        <end position="964"/>
    </location>
</feature>
<accession>A0AA40E0C9</accession>
<feature type="active site" description="Charge relay system" evidence="1">
    <location>
        <position position="758"/>
    </location>
</feature>
<dbReference type="InterPro" id="IPR036770">
    <property type="entry name" value="Ankyrin_rpt-contain_sf"/>
</dbReference>
<organism evidence="3 4">
    <name type="scientific">Lasiosphaeria miniovina</name>
    <dbReference type="NCBI Taxonomy" id="1954250"/>
    <lineage>
        <taxon>Eukaryota</taxon>
        <taxon>Fungi</taxon>
        <taxon>Dikarya</taxon>
        <taxon>Ascomycota</taxon>
        <taxon>Pezizomycotina</taxon>
        <taxon>Sordariomycetes</taxon>
        <taxon>Sordariomycetidae</taxon>
        <taxon>Sordariales</taxon>
        <taxon>Lasiosphaeriaceae</taxon>
        <taxon>Lasiosphaeria</taxon>
    </lineage>
</organism>
<dbReference type="InterPro" id="IPR002110">
    <property type="entry name" value="Ankyrin_rpt"/>
</dbReference>
<dbReference type="AlphaFoldDB" id="A0AA40E0C9"/>
<feature type="active site" description="Charge relay system" evidence="1">
    <location>
        <position position="797"/>
    </location>
</feature>
<dbReference type="Gene3D" id="1.25.40.20">
    <property type="entry name" value="Ankyrin repeat-containing domain"/>
    <property type="match status" value="1"/>
</dbReference>
<keyword evidence="1" id="KW-0645">Protease</keyword>
<keyword evidence="4" id="KW-1185">Reference proteome</keyword>
<feature type="active site" description="Charge relay system" evidence="1">
    <location>
        <position position="948"/>
    </location>
</feature>
<dbReference type="SMART" id="SM00248">
    <property type="entry name" value="ANK"/>
    <property type="match status" value="2"/>
</dbReference>
<dbReference type="Pfam" id="PF00082">
    <property type="entry name" value="Peptidase_S8"/>
    <property type="match status" value="1"/>
</dbReference>
<dbReference type="SUPFAM" id="SSF52743">
    <property type="entry name" value="Subtilisin-like"/>
    <property type="match status" value="1"/>
</dbReference>
<dbReference type="Proteomes" id="UP001172101">
    <property type="component" value="Unassembled WGS sequence"/>
</dbReference>
<keyword evidence="1" id="KW-0720">Serine protease</keyword>